<reference evidence="2 3" key="1">
    <citation type="submission" date="2019-08" db="EMBL/GenBank/DDBJ databases">
        <title>Bacillus genomes from the desert of Cuatro Cienegas, Coahuila.</title>
        <authorList>
            <person name="Olmedo-Alvarez G."/>
        </authorList>
    </citation>
    <scope>NUCLEOTIDE SEQUENCE [LARGE SCALE GENOMIC DNA]</scope>
    <source>
        <strain evidence="2 3">CH87b_3T</strain>
    </source>
</reference>
<name>A0A5D4TTV5_9BACI</name>
<evidence type="ECO:0000313" key="2">
    <source>
        <dbReference type="EMBL" id="TYS87004.1"/>
    </source>
</evidence>
<dbReference type="InterPro" id="IPR002035">
    <property type="entry name" value="VWF_A"/>
</dbReference>
<dbReference type="InterPro" id="IPR036465">
    <property type="entry name" value="vWFA_dom_sf"/>
</dbReference>
<dbReference type="Gene3D" id="3.40.50.410">
    <property type="entry name" value="von Willebrand factor, type A domain"/>
    <property type="match status" value="1"/>
</dbReference>
<dbReference type="SUPFAM" id="SSF53300">
    <property type="entry name" value="vWA-like"/>
    <property type="match status" value="1"/>
</dbReference>
<gene>
    <name evidence="2" type="ORF">FZC85_08435</name>
</gene>
<dbReference type="Pfam" id="PF13519">
    <property type="entry name" value="VWA_2"/>
    <property type="match status" value="1"/>
</dbReference>
<dbReference type="AlphaFoldDB" id="A0A5D4TTV5"/>
<dbReference type="OrthoDB" id="38701at2"/>
<comment type="caution">
    <text evidence="2">The sequence shown here is derived from an EMBL/GenBank/DDBJ whole genome shotgun (WGS) entry which is preliminary data.</text>
</comment>
<evidence type="ECO:0000259" key="1">
    <source>
        <dbReference type="PROSITE" id="PS50234"/>
    </source>
</evidence>
<protein>
    <submittedName>
        <fullName evidence="2">VWA domain-containing protein</fullName>
    </submittedName>
</protein>
<organism evidence="2 3">
    <name type="scientific">Rossellomorea aquimaris</name>
    <dbReference type="NCBI Taxonomy" id="189382"/>
    <lineage>
        <taxon>Bacteria</taxon>
        <taxon>Bacillati</taxon>
        <taxon>Bacillota</taxon>
        <taxon>Bacilli</taxon>
        <taxon>Bacillales</taxon>
        <taxon>Bacillaceae</taxon>
        <taxon>Rossellomorea</taxon>
    </lineage>
</organism>
<dbReference type="Proteomes" id="UP000324269">
    <property type="component" value="Unassembled WGS sequence"/>
</dbReference>
<evidence type="ECO:0000313" key="3">
    <source>
        <dbReference type="Proteomes" id="UP000324269"/>
    </source>
</evidence>
<dbReference type="SMART" id="SM00327">
    <property type="entry name" value="VWA"/>
    <property type="match status" value="1"/>
</dbReference>
<dbReference type="EMBL" id="VTEZ01000002">
    <property type="protein sequence ID" value="TYS87004.1"/>
    <property type="molecule type" value="Genomic_DNA"/>
</dbReference>
<dbReference type="PANTHER" id="PTHR10579:SF43">
    <property type="entry name" value="ZINC FINGER (C3HC4-TYPE RING FINGER) FAMILY PROTEIN"/>
    <property type="match status" value="1"/>
</dbReference>
<dbReference type="CDD" id="cd00198">
    <property type="entry name" value="vWFA"/>
    <property type="match status" value="1"/>
</dbReference>
<sequence>MRDIMRIQGKISLLLLFILFLAFILNSTGTYAKGTADLKVDFNVTPSQEVIVKPVDSNAKASLDFHINPIGEVKETNRPPIDVVFVFDKSGSMNSTRDKMQNAKDGLTNAVQFFEKNKQSNDRFSLITFSSDIETILPLSNDLDAIKTSMLHTTAYGGTNYTDPLRAAKNMLKDSKNEKYIVFLTDGQPMIATAVEKVKKEVCTKPLWFFCGETNVVESDQQLVYDFQNRYSYNRWMHKIYSLDNSKLKSLYIPSFTMDGTSFNAGWYNPGELETNSQQMQAMIKQKGLEVSKEIYNDKITMHTLGYGEGDLDDRYLEMLAQQTSGSFIKASEGSVSDAFEKLANKLNSVKLDGEIVVQLPENVTVDQNQYNVINNTVYLPFSTVYEVGQGVPTPITVSLLVEFSKKGSYTFKDLKVQYKTAEETDFRSSDKKSVTIEVKDDAPASVTGRVDLNRINQDLFNLIIEDGKETNTFTGVFKLDFGGLVNPKAKGYLSEIIIHQPLPEGIIVKESPDVSIQNMNGQKIAIINVKQKMSFENGAFTIPVLEIPVTMNAVWAINNLKMPQAKVYYIDSRYGNKVSSNLSPNNNEISAKVRTRQLQYGKEFAFDGYSNGTIKKVRIQGQTENVVASLEAGVDGRYPIMPVKSLVSSPTHLNISYRDNGTAILPFVPQLIVKDPLTDKILDDGSSVTNEVEFYLSKGIPGRDVSYNYQLLNDEETTGEWTEIELGETKTIERFGKNEIRVKAVGGFAIEDYIIEKTIWIEGDDLIRVPSLIELYVGETQSFNIDIFPFGKPNNNYNVKVLQGDDGMINSSYSQVNSTKENRMTGLYPGEDLVEVQTKNGKYNKLIRVIVKSRIVNLKSMDFTKSKYTLLLEGNAFDIHSHLVFNPENATNKNIKNVVDTGNNIVDIVQENGVWKVIPKNAGVTTITVTSEENPRLKAIAIFEVVVEDDETENPETGDGDIDGRW</sequence>
<dbReference type="InterPro" id="IPR051266">
    <property type="entry name" value="CLCR"/>
</dbReference>
<proteinExistence type="predicted"/>
<dbReference type="PROSITE" id="PS50234">
    <property type="entry name" value="VWFA"/>
    <property type="match status" value="1"/>
</dbReference>
<accession>A0A5D4TTV5</accession>
<dbReference type="PANTHER" id="PTHR10579">
    <property type="entry name" value="CALCIUM-ACTIVATED CHLORIDE CHANNEL REGULATOR"/>
    <property type="match status" value="1"/>
</dbReference>
<feature type="domain" description="VWFA" evidence="1">
    <location>
        <begin position="82"/>
        <end position="201"/>
    </location>
</feature>